<keyword evidence="3" id="KW-1185">Reference proteome</keyword>
<dbReference type="Pfam" id="PF13561">
    <property type="entry name" value="adh_short_C2"/>
    <property type="match status" value="1"/>
</dbReference>
<reference evidence="2" key="2">
    <citation type="submission" date="2020-09" db="EMBL/GenBank/DDBJ databases">
        <authorList>
            <person name="Sun Q."/>
            <person name="Zhou Y."/>
        </authorList>
    </citation>
    <scope>NUCLEOTIDE SEQUENCE</scope>
    <source>
        <strain evidence="2">CGMCC 1.15763</strain>
    </source>
</reference>
<accession>A0A917HU99</accession>
<reference evidence="2" key="1">
    <citation type="journal article" date="2014" name="Int. J. Syst. Evol. Microbiol.">
        <title>Complete genome sequence of Corynebacterium casei LMG S-19264T (=DSM 44701T), isolated from a smear-ripened cheese.</title>
        <authorList>
            <consortium name="US DOE Joint Genome Institute (JGI-PGF)"/>
            <person name="Walter F."/>
            <person name="Albersmeier A."/>
            <person name="Kalinowski J."/>
            <person name="Ruckert C."/>
        </authorList>
    </citation>
    <scope>NUCLEOTIDE SEQUENCE</scope>
    <source>
        <strain evidence="2">CGMCC 1.15763</strain>
    </source>
</reference>
<dbReference type="Gene3D" id="3.40.50.720">
    <property type="entry name" value="NAD(P)-binding Rossmann-like Domain"/>
    <property type="match status" value="1"/>
</dbReference>
<name>A0A917HU99_9FLAO</name>
<evidence type="ECO:0000256" key="1">
    <source>
        <dbReference type="ARBA" id="ARBA00006484"/>
    </source>
</evidence>
<comment type="similarity">
    <text evidence="1">Belongs to the short-chain dehydrogenases/reductases (SDR) family.</text>
</comment>
<dbReference type="EMBL" id="BMJW01000001">
    <property type="protein sequence ID" value="GGG89390.1"/>
    <property type="molecule type" value="Genomic_DNA"/>
</dbReference>
<dbReference type="AlphaFoldDB" id="A0A917HU99"/>
<dbReference type="CDD" id="cd05344">
    <property type="entry name" value="BKR_like_SDR_like"/>
    <property type="match status" value="1"/>
</dbReference>
<dbReference type="PRINTS" id="PR00081">
    <property type="entry name" value="GDHRDH"/>
</dbReference>
<dbReference type="PANTHER" id="PTHR42879">
    <property type="entry name" value="3-OXOACYL-(ACYL-CARRIER-PROTEIN) REDUCTASE"/>
    <property type="match status" value="1"/>
</dbReference>
<dbReference type="RefSeq" id="WP_188597432.1">
    <property type="nucleotide sequence ID" value="NZ_BMJW01000001.1"/>
</dbReference>
<dbReference type="PANTHER" id="PTHR42879:SF6">
    <property type="entry name" value="NADPH-DEPENDENT REDUCTASE BACG"/>
    <property type="match status" value="1"/>
</dbReference>
<dbReference type="SUPFAM" id="SSF51735">
    <property type="entry name" value="NAD(P)-binding Rossmann-fold domains"/>
    <property type="match status" value="1"/>
</dbReference>
<evidence type="ECO:0000313" key="2">
    <source>
        <dbReference type="EMBL" id="GGG89390.1"/>
    </source>
</evidence>
<organism evidence="2 3">
    <name type="scientific">Polaribacter pacificus</name>
    <dbReference type="NCBI Taxonomy" id="1775173"/>
    <lineage>
        <taxon>Bacteria</taxon>
        <taxon>Pseudomonadati</taxon>
        <taxon>Bacteroidota</taxon>
        <taxon>Flavobacteriia</taxon>
        <taxon>Flavobacteriales</taxon>
        <taxon>Flavobacteriaceae</taxon>
    </lineage>
</organism>
<comment type="caution">
    <text evidence="2">The sequence shown here is derived from an EMBL/GenBank/DDBJ whole genome shotgun (WGS) entry which is preliminary data.</text>
</comment>
<proteinExistence type="inferred from homology"/>
<sequence>MNLEIQNKNALVCGSTQGIGKASAMGLAAEGANVTLLARNEEKLKAVLKELPNNGQQCHGYLVADFSNPTALKEMLENSSLDFHILVNNTGGPAGGPIFTATLDAFESAFTQHLKCNHVLVQALVPFMKTQGFGRIVNIISTSVKQPLDGLGVSNTIRGAVASWSKTLANEVGEFGITVNNILPGATGTERLNEIIKNKANKTGKSFDEVAETMKNAAPAKRFAKPEEVANAVVFLASEKASFINGINVPVDGGRTKSL</sequence>
<dbReference type="InterPro" id="IPR050259">
    <property type="entry name" value="SDR"/>
</dbReference>
<dbReference type="InterPro" id="IPR002347">
    <property type="entry name" value="SDR_fam"/>
</dbReference>
<gene>
    <name evidence="2" type="ORF">GCM10011416_02230</name>
</gene>
<evidence type="ECO:0000313" key="3">
    <source>
        <dbReference type="Proteomes" id="UP000633278"/>
    </source>
</evidence>
<protein>
    <submittedName>
        <fullName evidence="2">3-oxoacyl-ACP reductase</fullName>
    </submittedName>
</protein>
<dbReference type="Proteomes" id="UP000633278">
    <property type="component" value="Unassembled WGS sequence"/>
</dbReference>
<dbReference type="InterPro" id="IPR036291">
    <property type="entry name" value="NAD(P)-bd_dom_sf"/>
</dbReference>